<evidence type="ECO:0000259" key="1">
    <source>
        <dbReference type="Pfam" id="PF21418"/>
    </source>
</evidence>
<dbReference type="EMBL" id="BMRP01000003">
    <property type="protein sequence ID" value="GGU51085.1"/>
    <property type="molecule type" value="Genomic_DNA"/>
</dbReference>
<dbReference type="InterPro" id="IPR048495">
    <property type="entry name" value="LinB-like_C"/>
</dbReference>
<feature type="domain" description="Lincosamide nucleotidyltransferase-like C-terminal" evidence="1">
    <location>
        <begin position="175"/>
        <end position="276"/>
    </location>
</feature>
<sequence>MPFSASAARCAPVVPGSPSGAVSDLERGGGSRLDRRIERLREAAQADQRLDGVLLYGSWTLGEADEHSDIEAYLFVRDGEEEGFDGREFVGRLAPLKLAYTNMYGIFAVVFGDLMRGEFHVEAARPGVAEVTTWRGVVHLPDPDAAVLLDRSGRLTAAARTLAEHCPPDPVTTAQQLTDELTNWTLMLAQVLARGETARAHALLHTVIAPQQLQLCRLLRGSTVHWLTPGRALEADLPAGDVERYTATTAPARQADVRIAARRSWQWSRELASKAAARWGTAFSAGLHDEIGGLLGIRNGGRVA</sequence>
<dbReference type="Gene3D" id="1.20.120.330">
    <property type="entry name" value="Nucleotidyltransferases domain 2"/>
    <property type="match status" value="1"/>
</dbReference>
<evidence type="ECO:0000313" key="2">
    <source>
        <dbReference type="EMBL" id="GGU51085.1"/>
    </source>
</evidence>
<dbReference type="RefSeq" id="WP_229851973.1">
    <property type="nucleotide sequence ID" value="NZ_BMRP01000003.1"/>
</dbReference>
<comment type="caution">
    <text evidence="2">The sequence shown here is derived from an EMBL/GenBank/DDBJ whole genome shotgun (WGS) entry which is preliminary data.</text>
</comment>
<protein>
    <recommendedName>
        <fullName evidence="1">Lincosamide nucleotidyltransferase-like C-terminal domain-containing protein</fullName>
    </recommendedName>
</protein>
<dbReference type="Gene3D" id="3.30.460.10">
    <property type="entry name" value="Beta Polymerase, domain 2"/>
    <property type="match status" value="1"/>
</dbReference>
<evidence type="ECO:0000313" key="3">
    <source>
        <dbReference type="Proteomes" id="UP000654471"/>
    </source>
</evidence>
<keyword evidence="3" id="KW-1185">Reference proteome</keyword>
<proteinExistence type="predicted"/>
<dbReference type="SUPFAM" id="SSF81301">
    <property type="entry name" value="Nucleotidyltransferase"/>
    <property type="match status" value="1"/>
</dbReference>
<dbReference type="Pfam" id="PF21418">
    <property type="entry name" value="LinB-like_C"/>
    <property type="match status" value="1"/>
</dbReference>
<dbReference type="InterPro" id="IPR043519">
    <property type="entry name" value="NT_sf"/>
</dbReference>
<organism evidence="2 3">
    <name type="scientific">Streptomyces albospinus</name>
    <dbReference type="NCBI Taxonomy" id="285515"/>
    <lineage>
        <taxon>Bacteria</taxon>
        <taxon>Bacillati</taxon>
        <taxon>Actinomycetota</taxon>
        <taxon>Actinomycetes</taxon>
        <taxon>Kitasatosporales</taxon>
        <taxon>Streptomycetaceae</taxon>
        <taxon>Streptomyces</taxon>
    </lineage>
</organism>
<reference evidence="3" key="1">
    <citation type="journal article" date="2019" name="Int. J. Syst. Evol. Microbiol.">
        <title>The Global Catalogue of Microorganisms (GCM) 10K type strain sequencing project: providing services to taxonomists for standard genome sequencing and annotation.</title>
        <authorList>
            <consortium name="The Broad Institute Genomics Platform"/>
            <consortium name="The Broad Institute Genome Sequencing Center for Infectious Disease"/>
            <person name="Wu L."/>
            <person name="Ma J."/>
        </authorList>
    </citation>
    <scope>NUCLEOTIDE SEQUENCE [LARGE SCALE GENOMIC DNA]</scope>
    <source>
        <strain evidence="3">JCM 3399</strain>
    </source>
</reference>
<name>A0ABQ2US92_9ACTN</name>
<gene>
    <name evidence="2" type="ORF">GCM10010211_14620</name>
</gene>
<dbReference type="Proteomes" id="UP000654471">
    <property type="component" value="Unassembled WGS sequence"/>
</dbReference>
<accession>A0ABQ2US92</accession>